<keyword evidence="5" id="KW-0804">Transcription</keyword>
<keyword evidence="3" id="KW-0156">Chromatin regulator</keyword>
<feature type="domain" description="Myb-like" evidence="9">
    <location>
        <begin position="353"/>
        <end position="395"/>
    </location>
</feature>
<feature type="compositionally biased region" description="Low complexity" evidence="8">
    <location>
        <begin position="1062"/>
        <end position="1127"/>
    </location>
</feature>
<keyword evidence="6" id="KW-0539">Nucleus</keyword>
<dbReference type="Pfam" id="PF04433">
    <property type="entry name" value="SWIRM"/>
    <property type="match status" value="1"/>
</dbReference>
<dbReference type="SMART" id="SM00717">
    <property type="entry name" value="SANT"/>
    <property type="match status" value="1"/>
</dbReference>
<evidence type="ECO:0000256" key="1">
    <source>
        <dbReference type="ARBA" id="ARBA00004123"/>
    </source>
</evidence>
<evidence type="ECO:0000256" key="7">
    <source>
        <dbReference type="ARBA" id="ARBA00049655"/>
    </source>
</evidence>
<dbReference type="GO" id="GO:0016514">
    <property type="term" value="C:SWI/SNF complex"/>
    <property type="evidence" value="ECO:0007669"/>
    <property type="project" value="UniProtKB-ARBA"/>
</dbReference>
<evidence type="ECO:0000256" key="3">
    <source>
        <dbReference type="ARBA" id="ARBA00022853"/>
    </source>
</evidence>
<dbReference type="PANTHER" id="PTHR15381">
    <property type="entry name" value="CHONDROITIN SULFATE PROTEOGLYCAN 5 -RELATED"/>
    <property type="match status" value="1"/>
</dbReference>
<dbReference type="Pfam" id="PF00249">
    <property type="entry name" value="Myb_DNA-binding"/>
    <property type="match status" value="1"/>
</dbReference>
<dbReference type="Gene3D" id="1.10.10.10">
    <property type="entry name" value="Winged helix-like DNA-binding domain superfamily/Winged helix DNA-binding domain"/>
    <property type="match status" value="1"/>
</dbReference>
<feature type="compositionally biased region" description="Basic and acidic residues" evidence="8">
    <location>
        <begin position="61"/>
        <end position="87"/>
    </location>
</feature>
<feature type="compositionally biased region" description="Low complexity" evidence="8">
    <location>
        <begin position="44"/>
        <end position="54"/>
    </location>
</feature>
<feature type="compositionally biased region" description="Low complexity" evidence="8">
    <location>
        <begin position="888"/>
        <end position="927"/>
    </location>
</feature>
<dbReference type="InterPro" id="IPR001005">
    <property type="entry name" value="SANT/Myb"/>
</dbReference>
<feature type="compositionally biased region" description="Polar residues" evidence="8">
    <location>
        <begin position="794"/>
        <end position="807"/>
    </location>
</feature>
<dbReference type="AlphaFoldDB" id="A0AAE1QNJ4"/>
<feature type="compositionally biased region" description="Low complexity" evidence="8">
    <location>
        <begin position="93"/>
        <end position="104"/>
    </location>
</feature>
<feature type="compositionally biased region" description="Basic and acidic residues" evidence="8">
    <location>
        <begin position="105"/>
        <end position="122"/>
    </location>
</feature>
<feature type="compositionally biased region" description="Basic residues" evidence="8">
    <location>
        <begin position="23"/>
        <end position="40"/>
    </location>
</feature>
<dbReference type="PROSITE" id="PS51293">
    <property type="entry name" value="SANT"/>
    <property type="match status" value="1"/>
</dbReference>
<feature type="region of interest" description="Disordered" evidence="8">
    <location>
        <begin position="779"/>
        <end position="848"/>
    </location>
</feature>
<keyword evidence="4" id="KW-0805">Transcription regulation</keyword>
<feature type="compositionally biased region" description="Low complexity" evidence="8">
    <location>
        <begin position="1014"/>
        <end position="1051"/>
    </location>
</feature>
<evidence type="ECO:0000313" key="12">
    <source>
        <dbReference type="EMBL" id="KAK4336860.1"/>
    </source>
</evidence>
<dbReference type="InterPro" id="IPR009057">
    <property type="entry name" value="Homeodomain-like_sf"/>
</dbReference>
<feature type="region of interest" description="Disordered" evidence="8">
    <location>
        <begin position="494"/>
        <end position="580"/>
    </location>
</feature>
<dbReference type="GO" id="GO:0000976">
    <property type="term" value="F:transcription cis-regulatory region binding"/>
    <property type="evidence" value="ECO:0007669"/>
    <property type="project" value="UniProtKB-ARBA"/>
</dbReference>
<comment type="similarity">
    <text evidence="7">Belongs to the SMARCC family.</text>
</comment>
<dbReference type="GO" id="GO:0010597">
    <property type="term" value="P:green leaf volatile biosynthetic process"/>
    <property type="evidence" value="ECO:0007669"/>
    <property type="project" value="UniProtKB-ARBA"/>
</dbReference>
<dbReference type="EMBL" id="JAVYJV010000082">
    <property type="protein sequence ID" value="KAK4336860.1"/>
    <property type="molecule type" value="Genomic_DNA"/>
</dbReference>
<dbReference type="InterPro" id="IPR017884">
    <property type="entry name" value="SANT_dom"/>
</dbReference>
<evidence type="ECO:0000256" key="2">
    <source>
        <dbReference type="ARBA" id="ARBA00022473"/>
    </source>
</evidence>
<proteinExistence type="inferred from homology"/>
<dbReference type="Pfam" id="PF16498">
    <property type="entry name" value="SWIRM-assoc_3"/>
    <property type="match status" value="1"/>
</dbReference>
<dbReference type="PROSITE" id="PS50090">
    <property type="entry name" value="MYB_LIKE"/>
    <property type="match status" value="1"/>
</dbReference>
<sequence length="1176" mass="130574">MDSKSLNNKVKRKRSPSPIEKKNSRKRSPSPTDKKRRGNRVRSNLNTPNATTPNNKKKSFKTIDEDSQDAVKDNDVDSPESTHESTQNRKTQNSNNKEVNFNNNEHNKDSNGDTNEEEKNNIDKVNSPNSLDSNVASPVGKTNDKSRDNYQDDNVTEQANHIIIPSYSAWFDYNAIHTVERRALPEFFNNENKSKTAEVYLAYRNFMIDTYRLNPTEYLTVTACRRNLAGDVCTIMRVHAFLEQWGLINYQVESDARPTPMGPPSTSHFHVLIDTPSGLQTSNSLRPTTQTNGVSLNANYSNINKENEIKEIKQMNLTNGSLNKENFGLKTDQYSKKDEYYKNQAVSKLSREWTDQEILLLLEGIDKYKDDWNKVCEHVGSRTQDECILQFLRLPIEDPYLEEGDSNVLGPLAYQPIPFSKIGNPIMSTVAFLASVVDPRIASAATKTAMEEFAKIKDEVPSSLLNAHLKHVELSAAEGKLDLKASLSLTSIAGTDEKESEEKDSKTDDTKSSVDSLKKEDSKSTQPENGDKNDIKNADKDEKMEVEKEKTSSDKNKENSTVSEKNSKEEKEDFNKKGVVSKLDPETEKLIKDGQLTAAASAALASAAVKAKHLAAIEERKIKSLVALLVETQMKKLEIKLRHFEELEAMMDKERETLEYQRQQLIQERQQFHMEQLRAAEFRAKQQAHVQFYQNNNVPPPPNSIANQNGPLEEALQNCVQRPQYVPMMNNTAINSPRPSGMPAFNWTGQRQPIPNQINAPINNHPQILNQQMQIPNNNVAAPNNLKQPPVGQQPFNQGPVNQPNLNTVSSQSPSSSPFSVVSSQQQMQSQQTAQMSQVPGLEPSNMPHNVAATPPVHSHMGPPNQMLPPQAPLQKLIHTSQSITPVHQQQQHLPLPSQPQSHYPHPSQSLHHSHIPVHLQQQVQPPHLQPPPPHHVQHQMPQMQQPAPGQYMPTSLPQTPMVASAPSTQTIPHMIQPINQVPVAQHQMPAPIQAIEQMTQMQNPVVKPPQQDQNLNPSTPTNQNTLNSSTPNSNSQAQPANPAPSPVNSQVSQASVGSSESLAPSSNNNSQNSLPVSSNVQNNSSSQSTSNTVPAQQSSQSPQPIAQPTTQSPQPQVSNNNNSLPVHQPPPSSVPKSPQQSVDSPQVPATNVKQSTPNQSEQTQNNSQTSAPEKS</sequence>
<feature type="compositionally biased region" description="Basic and acidic residues" evidence="8">
    <location>
        <begin position="565"/>
        <end position="576"/>
    </location>
</feature>
<dbReference type="SUPFAM" id="SSF46689">
    <property type="entry name" value="Homeodomain-like"/>
    <property type="match status" value="2"/>
</dbReference>
<keyword evidence="13" id="KW-1185">Reference proteome</keyword>
<keyword evidence="2" id="KW-0217">Developmental protein</keyword>
<organism evidence="12 13">
    <name type="scientific">Anisodus tanguticus</name>
    <dbReference type="NCBI Taxonomy" id="243964"/>
    <lineage>
        <taxon>Eukaryota</taxon>
        <taxon>Viridiplantae</taxon>
        <taxon>Streptophyta</taxon>
        <taxon>Embryophyta</taxon>
        <taxon>Tracheophyta</taxon>
        <taxon>Spermatophyta</taxon>
        <taxon>Magnoliopsida</taxon>
        <taxon>eudicotyledons</taxon>
        <taxon>Gunneridae</taxon>
        <taxon>Pentapetalae</taxon>
        <taxon>asterids</taxon>
        <taxon>lamiids</taxon>
        <taxon>Solanales</taxon>
        <taxon>Solanaceae</taxon>
        <taxon>Solanoideae</taxon>
        <taxon>Hyoscyameae</taxon>
        <taxon>Anisodus</taxon>
    </lineage>
</organism>
<comment type="caution">
    <text evidence="12">The sequence shown here is derived from an EMBL/GenBank/DDBJ whole genome shotgun (WGS) entry which is preliminary data.</text>
</comment>
<feature type="compositionally biased region" description="Basic and acidic residues" evidence="8">
    <location>
        <begin position="495"/>
        <end position="558"/>
    </location>
</feature>
<evidence type="ECO:0000259" key="9">
    <source>
        <dbReference type="PROSITE" id="PS50090"/>
    </source>
</evidence>
<evidence type="ECO:0000256" key="8">
    <source>
        <dbReference type="SAM" id="MobiDB-lite"/>
    </source>
</evidence>
<feature type="compositionally biased region" description="Low complexity" evidence="8">
    <location>
        <begin position="1135"/>
        <end position="1176"/>
    </location>
</feature>
<dbReference type="InterPro" id="IPR032451">
    <property type="entry name" value="SMARCC_C"/>
</dbReference>
<feature type="region of interest" description="Disordered" evidence="8">
    <location>
        <begin position="1006"/>
        <end position="1176"/>
    </location>
</feature>
<evidence type="ECO:0008006" key="14">
    <source>
        <dbReference type="Google" id="ProtNLM"/>
    </source>
</evidence>
<accession>A0AAE1QNJ4</accession>
<gene>
    <name evidence="12" type="ORF">RND71_044016</name>
</gene>
<dbReference type="InterPro" id="IPR007526">
    <property type="entry name" value="SWIRM"/>
</dbReference>
<dbReference type="CDD" id="cd00167">
    <property type="entry name" value="SANT"/>
    <property type="match status" value="1"/>
</dbReference>
<evidence type="ECO:0000313" key="13">
    <source>
        <dbReference type="Proteomes" id="UP001291623"/>
    </source>
</evidence>
<feature type="compositionally biased region" description="Polar residues" evidence="8">
    <location>
        <begin position="123"/>
        <end position="136"/>
    </location>
</feature>
<dbReference type="FunFam" id="1.10.10.60:FF:000014">
    <property type="entry name" value="SWI/SNF complex subunit SMARCC2 isoform C"/>
    <property type="match status" value="1"/>
</dbReference>
<dbReference type="PROSITE" id="PS50934">
    <property type="entry name" value="SWIRM"/>
    <property type="match status" value="1"/>
</dbReference>
<name>A0AAE1QNJ4_9SOLA</name>
<feature type="region of interest" description="Disordered" evidence="8">
    <location>
        <begin position="885"/>
        <end position="967"/>
    </location>
</feature>
<dbReference type="Proteomes" id="UP001291623">
    <property type="component" value="Unassembled WGS sequence"/>
</dbReference>
<evidence type="ECO:0000259" key="10">
    <source>
        <dbReference type="PROSITE" id="PS50934"/>
    </source>
</evidence>
<evidence type="ECO:0000259" key="11">
    <source>
        <dbReference type="PROSITE" id="PS51293"/>
    </source>
</evidence>
<dbReference type="Gene3D" id="1.10.10.60">
    <property type="entry name" value="Homeodomain-like"/>
    <property type="match status" value="1"/>
</dbReference>
<dbReference type="GO" id="GO:0006355">
    <property type="term" value="P:regulation of DNA-templated transcription"/>
    <property type="evidence" value="ECO:0007669"/>
    <property type="project" value="UniProtKB-ARBA"/>
</dbReference>
<feature type="compositionally biased region" description="Low complexity" evidence="8">
    <location>
        <begin position="808"/>
        <end position="839"/>
    </location>
</feature>
<reference evidence="12" key="1">
    <citation type="submission" date="2023-12" db="EMBL/GenBank/DDBJ databases">
        <title>Genome assembly of Anisodus tanguticus.</title>
        <authorList>
            <person name="Wang Y.-J."/>
        </authorList>
    </citation>
    <scope>NUCLEOTIDE SEQUENCE</scope>
    <source>
        <strain evidence="12">KB-2021</strain>
        <tissue evidence="12">Leaf</tissue>
    </source>
</reference>
<dbReference type="GO" id="GO:0048858">
    <property type="term" value="P:cell projection morphogenesis"/>
    <property type="evidence" value="ECO:0007669"/>
    <property type="project" value="TreeGrafter"/>
</dbReference>
<dbReference type="InterPro" id="IPR032448">
    <property type="entry name" value="SWIRM-assoc"/>
</dbReference>
<dbReference type="PANTHER" id="PTHR15381:SF1">
    <property type="entry name" value="CHONDROITIN SULFATE PROTEOGLYCAN 5"/>
    <property type="match status" value="1"/>
</dbReference>
<feature type="region of interest" description="Disordered" evidence="8">
    <location>
        <begin position="1"/>
        <end position="151"/>
    </location>
</feature>
<dbReference type="Pfam" id="PF16495">
    <property type="entry name" value="SWIRM-assoc_1"/>
    <property type="match status" value="1"/>
</dbReference>
<feature type="compositionally biased region" description="Polar residues" evidence="8">
    <location>
        <begin position="1052"/>
        <end position="1061"/>
    </location>
</feature>
<evidence type="ECO:0000256" key="5">
    <source>
        <dbReference type="ARBA" id="ARBA00023163"/>
    </source>
</evidence>
<comment type="subcellular location">
    <subcellularLocation>
        <location evidence="1">Nucleus</location>
    </subcellularLocation>
</comment>
<evidence type="ECO:0000256" key="4">
    <source>
        <dbReference type="ARBA" id="ARBA00023015"/>
    </source>
</evidence>
<feature type="domain" description="SANT" evidence="11">
    <location>
        <begin position="348"/>
        <end position="399"/>
    </location>
</feature>
<feature type="domain" description="SWIRM" evidence="10">
    <location>
        <begin position="162"/>
        <end position="259"/>
    </location>
</feature>
<dbReference type="FunFam" id="1.10.10.10:FF:000020">
    <property type="entry name" value="SWI/SNF complex subunit SMARCC2 isoform c"/>
    <property type="match status" value="1"/>
</dbReference>
<dbReference type="GO" id="GO:0006325">
    <property type="term" value="P:chromatin organization"/>
    <property type="evidence" value="ECO:0007669"/>
    <property type="project" value="UniProtKB-KW"/>
</dbReference>
<evidence type="ECO:0000256" key="6">
    <source>
        <dbReference type="ARBA" id="ARBA00023242"/>
    </source>
</evidence>
<protein>
    <recommendedName>
        <fullName evidence="14">SWI/SNF complex subunit SMARCC2</fullName>
    </recommendedName>
</protein>
<dbReference type="InterPro" id="IPR036388">
    <property type="entry name" value="WH-like_DNA-bd_sf"/>
</dbReference>